<organism evidence="1 2">
    <name type="scientific">Candidatus Colwellbacteria bacterium CG_4_9_14_0_2_um_filter_50_12</name>
    <dbReference type="NCBI Taxonomy" id="1974538"/>
    <lineage>
        <taxon>Bacteria</taxon>
        <taxon>Candidatus Colwelliibacteriota</taxon>
    </lineage>
</organism>
<comment type="caution">
    <text evidence="1">The sequence shown here is derived from an EMBL/GenBank/DDBJ whole genome shotgun (WGS) entry which is preliminary data.</text>
</comment>
<evidence type="ECO:0008006" key="3">
    <source>
        <dbReference type="Google" id="ProtNLM"/>
    </source>
</evidence>
<dbReference type="InterPro" id="IPR041164">
    <property type="entry name" value="LDcluster4"/>
</dbReference>
<dbReference type="Proteomes" id="UP000229674">
    <property type="component" value="Unassembled WGS sequence"/>
</dbReference>
<gene>
    <name evidence="1" type="ORF">CO020_00890</name>
</gene>
<sequence length="195" mass="21178">MVPINGYPKYKICVSGAAETSHCGKEAFETAEELGREIARHGAVLVDGATTGFPYWAAKGAKEEGGIVIGISPASSKLEHTRDYDLPIDHHDIIMYTGQGYSGRNLLLTRCADAVIVGCGRMGTINEFTIAFEDKKPIGVLEGAWETDELLKEVVQKSRRAEEMGGKIAWSSNPKELLDKLIAVVKIEEAKDGIK</sequence>
<proteinExistence type="predicted"/>
<name>A0A2M8G181_9BACT</name>
<dbReference type="Pfam" id="PF18306">
    <property type="entry name" value="LDcluster4"/>
    <property type="match status" value="1"/>
</dbReference>
<dbReference type="AlphaFoldDB" id="A0A2M8G181"/>
<dbReference type="EMBL" id="PFQX01000038">
    <property type="protein sequence ID" value="PJC65398.1"/>
    <property type="molecule type" value="Genomic_DNA"/>
</dbReference>
<protein>
    <recommendedName>
        <fullName evidence="3">Protein containing YHS domain protein</fullName>
    </recommendedName>
</protein>
<dbReference type="SUPFAM" id="SSF102405">
    <property type="entry name" value="MCP/YpsA-like"/>
    <property type="match status" value="1"/>
</dbReference>
<evidence type="ECO:0000313" key="1">
    <source>
        <dbReference type="EMBL" id="PJC65398.1"/>
    </source>
</evidence>
<evidence type="ECO:0000313" key="2">
    <source>
        <dbReference type="Proteomes" id="UP000229674"/>
    </source>
</evidence>
<reference evidence="2" key="1">
    <citation type="submission" date="2017-09" db="EMBL/GenBank/DDBJ databases">
        <title>Depth-based differentiation of microbial function through sediment-hosted aquifers and enrichment of novel symbionts in the deep terrestrial subsurface.</title>
        <authorList>
            <person name="Probst A.J."/>
            <person name="Ladd B."/>
            <person name="Jarett J.K."/>
            <person name="Geller-Mcgrath D.E."/>
            <person name="Sieber C.M.K."/>
            <person name="Emerson J.B."/>
            <person name="Anantharaman K."/>
            <person name="Thomas B.C."/>
            <person name="Malmstrom R."/>
            <person name="Stieglmeier M."/>
            <person name="Klingl A."/>
            <person name="Woyke T."/>
            <person name="Ryan C.M."/>
            <person name="Banfield J.F."/>
        </authorList>
    </citation>
    <scope>NUCLEOTIDE SEQUENCE [LARGE SCALE GENOMIC DNA]</scope>
</reference>
<dbReference type="Gene3D" id="3.40.50.450">
    <property type="match status" value="1"/>
</dbReference>
<accession>A0A2M8G181</accession>